<evidence type="ECO:0000256" key="1">
    <source>
        <dbReference type="SAM" id="Phobius"/>
    </source>
</evidence>
<dbReference type="Pfam" id="PF06170">
    <property type="entry name" value="DUF983"/>
    <property type="match status" value="1"/>
</dbReference>
<gene>
    <name evidence="2" type="ORF">H2509_12825</name>
</gene>
<reference evidence="2 3" key="1">
    <citation type="submission" date="2020-07" db="EMBL/GenBank/DDBJ databases">
        <title>Stappia sp., F7233, whole genome shotgun sequencing project.</title>
        <authorList>
            <person name="Jiang S."/>
            <person name="Liu Z.W."/>
            <person name="Du Z.J."/>
        </authorList>
    </citation>
    <scope>NUCLEOTIDE SEQUENCE [LARGE SCALE GENOMIC DNA]</scope>
    <source>
        <strain evidence="2 3">F7233</strain>
    </source>
</reference>
<dbReference type="EMBL" id="JACFXV010000054">
    <property type="protein sequence ID" value="MBA5778008.1"/>
    <property type="molecule type" value="Genomic_DNA"/>
</dbReference>
<accession>A0A839AG45</accession>
<keyword evidence="3" id="KW-1185">Reference proteome</keyword>
<evidence type="ECO:0000313" key="3">
    <source>
        <dbReference type="Proteomes" id="UP000541109"/>
    </source>
</evidence>
<name>A0A839AG45_9HYPH</name>
<organism evidence="2 3">
    <name type="scientific">Stappia albiluteola</name>
    <dbReference type="NCBI Taxonomy" id="2758565"/>
    <lineage>
        <taxon>Bacteria</taxon>
        <taxon>Pseudomonadati</taxon>
        <taxon>Pseudomonadota</taxon>
        <taxon>Alphaproteobacteria</taxon>
        <taxon>Hyphomicrobiales</taxon>
        <taxon>Stappiaceae</taxon>
        <taxon>Stappia</taxon>
    </lineage>
</organism>
<sequence>MSVIIETGEPAGTLPAKPKRNTGQAVLRGTMCKCPACGNGRVFDGYLKVRTNCDACGEALHHHRADDAPPYFTIFLVGHIIIPLSLAVEIAYRPEIWIHMALWLPLTIFSALFFLRPIKGALIGLQWGLYMHGFDPEAGDPDEVFYSAPEGAASQ</sequence>
<proteinExistence type="predicted"/>
<keyword evidence="1" id="KW-0472">Membrane</keyword>
<feature type="transmembrane region" description="Helical" evidence="1">
    <location>
        <begin position="71"/>
        <end position="90"/>
    </location>
</feature>
<feature type="transmembrane region" description="Helical" evidence="1">
    <location>
        <begin position="96"/>
        <end position="115"/>
    </location>
</feature>
<dbReference type="AlphaFoldDB" id="A0A839AG45"/>
<comment type="caution">
    <text evidence="2">The sequence shown here is derived from an EMBL/GenBank/DDBJ whole genome shotgun (WGS) entry which is preliminary data.</text>
</comment>
<keyword evidence="1" id="KW-0812">Transmembrane</keyword>
<evidence type="ECO:0000313" key="2">
    <source>
        <dbReference type="EMBL" id="MBA5778008.1"/>
    </source>
</evidence>
<dbReference type="Proteomes" id="UP000541109">
    <property type="component" value="Unassembled WGS sequence"/>
</dbReference>
<protein>
    <submittedName>
        <fullName evidence="2">DUF983 domain-containing protein</fullName>
    </submittedName>
</protein>
<dbReference type="InterPro" id="IPR009325">
    <property type="entry name" value="DUF983"/>
</dbReference>
<keyword evidence="1" id="KW-1133">Transmembrane helix</keyword>
<dbReference type="RefSeq" id="WP_182165980.1">
    <property type="nucleotide sequence ID" value="NZ_JACFXV010000054.1"/>
</dbReference>